<accession>A0A0S3PVN9</accession>
<dbReference type="KEGG" id="vgo:GJW-30_1_02550"/>
<reference evidence="1 2" key="1">
    <citation type="submission" date="2015-08" db="EMBL/GenBank/DDBJ databases">
        <title>Investigation of the bacterial diversity of lava forest soil.</title>
        <authorList>
            <person name="Lee J.S."/>
        </authorList>
    </citation>
    <scope>NUCLEOTIDE SEQUENCE [LARGE SCALE GENOMIC DNA]</scope>
    <source>
        <strain evidence="1 2">GJW-30</strain>
    </source>
</reference>
<dbReference type="EMBL" id="AP014946">
    <property type="protein sequence ID" value="BAT60015.1"/>
    <property type="molecule type" value="Genomic_DNA"/>
</dbReference>
<evidence type="ECO:0000313" key="2">
    <source>
        <dbReference type="Proteomes" id="UP000236884"/>
    </source>
</evidence>
<organism evidence="1 2">
    <name type="scientific">Variibacter gotjawalensis</name>
    <dbReference type="NCBI Taxonomy" id="1333996"/>
    <lineage>
        <taxon>Bacteria</taxon>
        <taxon>Pseudomonadati</taxon>
        <taxon>Pseudomonadota</taxon>
        <taxon>Alphaproteobacteria</taxon>
        <taxon>Hyphomicrobiales</taxon>
        <taxon>Nitrobacteraceae</taxon>
        <taxon>Variibacter</taxon>
    </lineage>
</organism>
<evidence type="ECO:0000313" key="1">
    <source>
        <dbReference type="EMBL" id="BAT60015.1"/>
    </source>
</evidence>
<protein>
    <submittedName>
        <fullName evidence="1">Uncharacterized protein</fullName>
    </submittedName>
</protein>
<name>A0A0S3PVN9_9BRAD</name>
<dbReference type="AlphaFoldDB" id="A0A0S3PVN9"/>
<keyword evidence="2" id="KW-1185">Reference proteome</keyword>
<proteinExistence type="predicted"/>
<dbReference type="Proteomes" id="UP000236884">
    <property type="component" value="Chromosome"/>
</dbReference>
<sequence length="170" mass="19099">MVSLRECVVTPMSDTPNPLVASPFLVQLAGEHVTVCECCEDRTQVACGLITTRYCAKIAWYWVRWTIGKPSLPAVYDIAMVPPSVEPYTHERVLVEMGQFFEQDGGVAFGDADRSPLAKDTTVCDRALTRDEALMPPFVDRACDLFDTIWINDPRLGELRTWRENAKKEG</sequence>
<gene>
    <name evidence="1" type="ORF">GJW-30_1_02550</name>
</gene>